<reference evidence="8 9" key="1">
    <citation type="journal article" date="2023" name="Sci. Data">
        <title>Genome assembly of the Korean intertidal mud-creeper Batillaria attramentaria.</title>
        <authorList>
            <person name="Patra A.K."/>
            <person name="Ho P.T."/>
            <person name="Jun S."/>
            <person name="Lee S.J."/>
            <person name="Kim Y."/>
            <person name="Won Y.J."/>
        </authorList>
    </citation>
    <scope>NUCLEOTIDE SEQUENCE [LARGE SCALE GENOMIC DNA]</scope>
    <source>
        <strain evidence="8">Wonlab-2016</strain>
    </source>
</reference>
<feature type="active site" evidence="5">
    <location>
        <position position="162"/>
    </location>
</feature>
<keyword evidence="4" id="KW-0255">Endonuclease</keyword>
<dbReference type="PANTHER" id="PTHR11371:SF31">
    <property type="entry name" value="EXTRACELLULAR NUCLEASE"/>
    <property type="match status" value="1"/>
</dbReference>
<evidence type="ECO:0000256" key="3">
    <source>
        <dbReference type="ARBA" id="ARBA00022801"/>
    </source>
</evidence>
<evidence type="ECO:0000256" key="4">
    <source>
        <dbReference type="PIRNR" id="PIRNR000988"/>
    </source>
</evidence>
<evidence type="ECO:0000259" key="7">
    <source>
        <dbReference type="Pfam" id="PF03372"/>
    </source>
</evidence>
<dbReference type="SMART" id="SM00476">
    <property type="entry name" value="DNaseIc"/>
    <property type="match status" value="1"/>
</dbReference>
<feature type="active site" evidence="5">
    <location>
        <position position="101"/>
    </location>
</feature>
<dbReference type="Pfam" id="PF03372">
    <property type="entry name" value="Exo_endo_phos"/>
    <property type="match status" value="1"/>
</dbReference>
<dbReference type="InterPro" id="IPR036691">
    <property type="entry name" value="Endo/exonu/phosph_ase_sf"/>
</dbReference>
<sequence>MPERDAVRATDMEMTICRLLVVIVVLGTTTVSQANNERQYLRIGAFNAKTFGRTKMSNPQNRDYFRQIVERYDVLLIQEVRDSTRLIFVISQPLGRSSYKEQYAFFYRKDRVIIFDQSQYADQQDVFEREPFSVLMAAMWSCTDNDEMSHGTSDRLVLTGFHSTPRDATAEIGHLRDVLDNLRRQFGVQTVVMGDLNADCRYSDNDDRVRAGDYLTTSTNYTWLIGDDIDTTTSNTTHCAYDRIIIPSALATQVVSGSATAFHFGDYLQLSAAQALMISDHFPVEMLLAM</sequence>
<feature type="domain" description="Endonuclease/exonuclease/phosphatase" evidence="7">
    <location>
        <begin position="46"/>
        <end position="281"/>
    </location>
</feature>
<accession>A0ABD0KP36</accession>
<dbReference type="Proteomes" id="UP001519460">
    <property type="component" value="Unassembled WGS sequence"/>
</dbReference>
<dbReference type="InterPro" id="IPR005135">
    <property type="entry name" value="Endo/exonuclease/phosphatase"/>
</dbReference>
<evidence type="ECO:0000256" key="5">
    <source>
        <dbReference type="PIRSR" id="PIRSR000988-1"/>
    </source>
</evidence>
<evidence type="ECO:0000313" key="8">
    <source>
        <dbReference type="EMBL" id="KAK7489000.1"/>
    </source>
</evidence>
<organism evidence="8 9">
    <name type="scientific">Batillaria attramentaria</name>
    <dbReference type="NCBI Taxonomy" id="370345"/>
    <lineage>
        <taxon>Eukaryota</taxon>
        <taxon>Metazoa</taxon>
        <taxon>Spiralia</taxon>
        <taxon>Lophotrochozoa</taxon>
        <taxon>Mollusca</taxon>
        <taxon>Gastropoda</taxon>
        <taxon>Caenogastropoda</taxon>
        <taxon>Sorbeoconcha</taxon>
        <taxon>Cerithioidea</taxon>
        <taxon>Batillariidae</taxon>
        <taxon>Batillaria</taxon>
    </lineage>
</organism>
<name>A0ABD0KP36_9CAEN</name>
<comment type="similarity">
    <text evidence="1 4">Belongs to the DNase I family.</text>
</comment>
<dbReference type="PANTHER" id="PTHR11371">
    <property type="entry name" value="DEOXYRIBONUCLEASE"/>
    <property type="match status" value="1"/>
</dbReference>
<keyword evidence="3 4" id="KW-0378">Hydrolase</keyword>
<evidence type="ECO:0000256" key="1">
    <source>
        <dbReference type="ARBA" id="ARBA00007359"/>
    </source>
</evidence>
<dbReference type="GO" id="GO:0004519">
    <property type="term" value="F:endonuclease activity"/>
    <property type="evidence" value="ECO:0007669"/>
    <property type="project" value="UniProtKB-KW"/>
</dbReference>
<dbReference type="EMBL" id="JACVVK020000144">
    <property type="protein sequence ID" value="KAK7489000.1"/>
    <property type="molecule type" value="Genomic_DNA"/>
</dbReference>
<dbReference type="SUPFAM" id="SSF56219">
    <property type="entry name" value="DNase I-like"/>
    <property type="match status" value="1"/>
</dbReference>
<feature type="disulfide bond" description="Essential for enzymatic activity" evidence="6">
    <location>
        <begin position="200"/>
        <end position="239"/>
    </location>
</feature>
<dbReference type="Gene3D" id="3.60.10.10">
    <property type="entry name" value="Endonuclease/exonuclease/phosphatase"/>
    <property type="match status" value="1"/>
</dbReference>
<comment type="caution">
    <text evidence="8">The sequence shown here is derived from an EMBL/GenBank/DDBJ whole genome shotgun (WGS) entry which is preliminary data.</text>
</comment>
<keyword evidence="2 4" id="KW-0540">Nuclease</keyword>
<dbReference type="PIRSF" id="PIRSF000988">
    <property type="entry name" value="DNase_I_euk"/>
    <property type="match status" value="1"/>
</dbReference>
<dbReference type="InterPro" id="IPR016202">
    <property type="entry name" value="DNase_I"/>
</dbReference>
<gene>
    <name evidence="8" type="ORF">BaRGS_00019804</name>
</gene>
<dbReference type="AlphaFoldDB" id="A0ABD0KP36"/>
<proteinExistence type="inferred from homology"/>
<keyword evidence="6" id="KW-1015">Disulfide bond</keyword>
<keyword evidence="9" id="KW-1185">Reference proteome</keyword>
<evidence type="ECO:0000313" key="9">
    <source>
        <dbReference type="Proteomes" id="UP001519460"/>
    </source>
</evidence>
<protein>
    <recommendedName>
        <fullName evidence="4">Deoxyribonuclease</fullName>
    </recommendedName>
</protein>
<dbReference type="PRINTS" id="PR00130">
    <property type="entry name" value="DNASEI"/>
</dbReference>
<evidence type="ECO:0000256" key="6">
    <source>
        <dbReference type="PIRSR" id="PIRSR000988-2"/>
    </source>
</evidence>
<evidence type="ECO:0000256" key="2">
    <source>
        <dbReference type="ARBA" id="ARBA00022722"/>
    </source>
</evidence>
<dbReference type="GO" id="GO:0016787">
    <property type="term" value="F:hydrolase activity"/>
    <property type="evidence" value="ECO:0007669"/>
    <property type="project" value="UniProtKB-KW"/>
</dbReference>